<keyword evidence="3" id="KW-1185">Reference proteome</keyword>
<gene>
    <name evidence="2" type="ORF">FISHEDRAFT_55890</name>
</gene>
<sequence length="966" mass="107547">MSSSISIPCVLFPHSFSTDGFLLLAVDAQSNSTLTRDNLLQAVSRAHVNACCVDCPWRPHSNAVFSVPSYFDIQRTIRKLSAPPLPSAHRPIGASDNILEHLGARKDGVGGLTTYIYISSSALGQPPQSAASTPSISQPRLSAVTRSTTLSRQAKTAKRAASSERNKNKRTKTGFGILLEHLGGSVYQNQPGGANRSQSGDKPPYSFLCDFRLIDDWDTRGSFVLDRTREIRQLNERFLDTPAVFLHSPDRDGLAFFVSLIAVYHDKAFPPKYFEALFGSMNADQASFQSPSSCQAHFVFNFSMGTLNACTDSATFLQGWDEILLSACSTFLATYRHVLEASGTFSRNLNLTFPISGSTALFNILVIYGPHPIFEDTYIICQIALWLSRPPEGFHVLVVIDDIDEPLLQARDAAFNDPGLSHPHRVSPAEVLDALRLDLLGVLRRFHPRLIDRIIVSAESTAILSEIQAVIDVQDLSADFVPVLRLEEALVLLKSCSKVSSQLTGRRINQMKELQHMLKYAAINQDVNTFRIDLSSSFLRVLQDGKSEAMFAEGGIRISIPLIVWPPEKAERRERVLANIAVRSSKAMQSLLGKFVREDVGAAQGYNGLLMSLSSPDVPWNHIPLSGVYRSPLSVEVAPVTDEVALRCLLEWGVLTKKQSNDSIAKFAVTNDAMRQHLRRGVTSYLSSPLGYLPPSSHTDDHEFSRAIRRALAAYYRDIPTWASIDSPEAKLQVLLEILLSTAFKDRQPKAQCFGEVTARTDGGRRRYMDIMLFFDSTVHILELKVQRLRNLFSTIHGGLCMSPTPRGGGREPTDEQLEDFRALLAQFQLAGWNGADEKEYVFSVPEIAVWNKRRERRKPSKDPLKWGELFYTHISDEKPSGECRHVQRLLQDAKTQVRDYARLISHMKVENNLVKVGVIDERIHRIGPVHVKRVKAWTVVDLGGATVLMKKIAEIDCQVTLGSKA</sequence>
<dbReference type="EMBL" id="KN881643">
    <property type="protein sequence ID" value="KIY52371.1"/>
    <property type="molecule type" value="Genomic_DNA"/>
</dbReference>
<protein>
    <submittedName>
        <fullName evidence="2">Uncharacterized protein</fullName>
    </submittedName>
</protein>
<feature type="compositionally biased region" description="Polar residues" evidence="1">
    <location>
        <begin position="127"/>
        <end position="154"/>
    </location>
</feature>
<evidence type="ECO:0000256" key="1">
    <source>
        <dbReference type="SAM" id="MobiDB-lite"/>
    </source>
</evidence>
<accession>A0A0D7AM48</accession>
<name>A0A0D7AM48_9AGAR</name>
<evidence type="ECO:0000313" key="2">
    <source>
        <dbReference type="EMBL" id="KIY52371.1"/>
    </source>
</evidence>
<dbReference type="AlphaFoldDB" id="A0A0D7AM48"/>
<dbReference type="Proteomes" id="UP000054144">
    <property type="component" value="Unassembled WGS sequence"/>
</dbReference>
<organism evidence="2 3">
    <name type="scientific">Fistulina hepatica ATCC 64428</name>
    <dbReference type="NCBI Taxonomy" id="1128425"/>
    <lineage>
        <taxon>Eukaryota</taxon>
        <taxon>Fungi</taxon>
        <taxon>Dikarya</taxon>
        <taxon>Basidiomycota</taxon>
        <taxon>Agaricomycotina</taxon>
        <taxon>Agaricomycetes</taxon>
        <taxon>Agaricomycetidae</taxon>
        <taxon>Agaricales</taxon>
        <taxon>Fistulinaceae</taxon>
        <taxon>Fistulina</taxon>
    </lineage>
</organism>
<proteinExistence type="predicted"/>
<reference evidence="2 3" key="1">
    <citation type="journal article" date="2015" name="Fungal Genet. Biol.">
        <title>Evolution of novel wood decay mechanisms in Agaricales revealed by the genome sequences of Fistulina hepatica and Cylindrobasidium torrendii.</title>
        <authorList>
            <person name="Floudas D."/>
            <person name="Held B.W."/>
            <person name="Riley R."/>
            <person name="Nagy L.G."/>
            <person name="Koehler G."/>
            <person name="Ransdell A.S."/>
            <person name="Younus H."/>
            <person name="Chow J."/>
            <person name="Chiniquy J."/>
            <person name="Lipzen A."/>
            <person name="Tritt A."/>
            <person name="Sun H."/>
            <person name="Haridas S."/>
            <person name="LaButti K."/>
            <person name="Ohm R.A."/>
            <person name="Kues U."/>
            <person name="Blanchette R.A."/>
            <person name="Grigoriev I.V."/>
            <person name="Minto R.E."/>
            <person name="Hibbett D.S."/>
        </authorList>
    </citation>
    <scope>NUCLEOTIDE SEQUENCE [LARGE SCALE GENOMIC DNA]</scope>
    <source>
        <strain evidence="2 3">ATCC 64428</strain>
    </source>
</reference>
<feature type="region of interest" description="Disordered" evidence="1">
    <location>
        <begin position="127"/>
        <end position="167"/>
    </location>
</feature>
<evidence type="ECO:0000313" key="3">
    <source>
        <dbReference type="Proteomes" id="UP000054144"/>
    </source>
</evidence>